<protein>
    <submittedName>
        <fullName evidence="1">Uncharacterized protein</fullName>
    </submittedName>
</protein>
<dbReference type="AlphaFoldDB" id="A0A6G0WYH3"/>
<dbReference type="Pfam" id="PF12796">
    <property type="entry name" value="Ank_2"/>
    <property type="match status" value="1"/>
</dbReference>
<accession>A0A6G0WYH3</accession>
<dbReference type="Proteomes" id="UP000481153">
    <property type="component" value="Unassembled WGS sequence"/>
</dbReference>
<dbReference type="InterPro" id="IPR052050">
    <property type="entry name" value="SecEffector_AnkRepeat"/>
</dbReference>
<gene>
    <name evidence="1" type="ORF">Ae201684_010310</name>
</gene>
<sequence>MAKKRRGAETISVVRRVLCSSDLVALITQFQHGIDHDMRPFLSLYRQRWHLTSMLDYPSRYRHIHAVYEAWQAEHTLDDVPRLLECLPFVRNSLAILAMRCERRDLATLIDLSLCRADVIEFGVLVSGHLGNVAMVELFFPFLQTAWDPEGEDYIARGGHIPVLRSLSAQPNVIFTTRSMDAAVQANHFPLVKWLHRNRTEGCTPKAMNAAAANGHVELVKWLHKNRREGCTTAAMDAASAKGHLEIVHFLHFHRHEGCTTSAMDSAARNGHFEVVKFLHNYRWEGCTTKAMDEAAARGNLKLVAWLHANRPEGCTTRAMDSAARFGHLHVVEWLDANRSEGCTSKAMQDASRYGHKQVVAWLHLNREKIYVTRDAAVRRSLATRRSKYIDLTEEEG</sequence>
<dbReference type="SUPFAM" id="SSF48403">
    <property type="entry name" value="Ankyrin repeat"/>
    <property type="match status" value="1"/>
</dbReference>
<comment type="caution">
    <text evidence="1">The sequence shown here is derived from an EMBL/GenBank/DDBJ whole genome shotgun (WGS) entry which is preliminary data.</text>
</comment>
<organism evidence="1 2">
    <name type="scientific">Aphanomyces euteiches</name>
    <dbReference type="NCBI Taxonomy" id="100861"/>
    <lineage>
        <taxon>Eukaryota</taxon>
        <taxon>Sar</taxon>
        <taxon>Stramenopiles</taxon>
        <taxon>Oomycota</taxon>
        <taxon>Saprolegniomycetes</taxon>
        <taxon>Saprolegniales</taxon>
        <taxon>Verrucalvaceae</taxon>
        <taxon>Aphanomyces</taxon>
    </lineage>
</organism>
<dbReference type="PANTHER" id="PTHR46586:SF3">
    <property type="entry name" value="ANKYRIN REPEAT-CONTAINING PROTEIN"/>
    <property type="match status" value="1"/>
</dbReference>
<dbReference type="VEuPathDB" id="FungiDB:AeMF1_004486"/>
<dbReference type="PANTHER" id="PTHR46586">
    <property type="entry name" value="ANKYRIN REPEAT-CONTAINING PROTEIN"/>
    <property type="match status" value="1"/>
</dbReference>
<dbReference type="InterPro" id="IPR036770">
    <property type="entry name" value="Ankyrin_rpt-contain_sf"/>
</dbReference>
<evidence type="ECO:0000313" key="1">
    <source>
        <dbReference type="EMBL" id="KAF0732602.1"/>
    </source>
</evidence>
<dbReference type="Pfam" id="PF13637">
    <property type="entry name" value="Ank_4"/>
    <property type="match status" value="1"/>
</dbReference>
<evidence type="ECO:0000313" key="2">
    <source>
        <dbReference type="Proteomes" id="UP000481153"/>
    </source>
</evidence>
<proteinExistence type="predicted"/>
<dbReference type="EMBL" id="VJMJ01000130">
    <property type="protein sequence ID" value="KAF0732602.1"/>
    <property type="molecule type" value="Genomic_DNA"/>
</dbReference>
<dbReference type="Gene3D" id="1.25.40.20">
    <property type="entry name" value="Ankyrin repeat-containing domain"/>
    <property type="match status" value="2"/>
</dbReference>
<keyword evidence="2" id="KW-1185">Reference proteome</keyword>
<dbReference type="InterPro" id="IPR002110">
    <property type="entry name" value="Ankyrin_rpt"/>
</dbReference>
<name>A0A6G0WYH3_9STRA</name>
<reference evidence="1 2" key="1">
    <citation type="submission" date="2019-07" db="EMBL/GenBank/DDBJ databases">
        <title>Genomics analysis of Aphanomyces spp. identifies a new class of oomycete effector associated with host adaptation.</title>
        <authorList>
            <person name="Gaulin E."/>
        </authorList>
    </citation>
    <scope>NUCLEOTIDE SEQUENCE [LARGE SCALE GENOMIC DNA]</scope>
    <source>
        <strain evidence="1 2">ATCC 201684</strain>
    </source>
</reference>